<dbReference type="PROSITE" id="PS00178">
    <property type="entry name" value="AA_TRNA_LIGASE_I"/>
    <property type="match status" value="1"/>
</dbReference>
<dbReference type="EC" id="6.1.1.9" evidence="12"/>
<protein>
    <recommendedName>
        <fullName evidence="12">Valine--tRNA ligase</fullName>
        <ecNumber evidence="12">6.1.1.9</ecNumber>
    </recommendedName>
    <alternativeName>
        <fullName evidence="12">Valyl-tRNA synthetase</fullName>
        <shortName evidence="12">ValRS</shortName>
    </alternativeName>
</protein>
<keyword evidence="7 12" id="KW-0648">Protein biosynthesis</keyword>
<comment type="domain">
    <text evidence="12">The C-terminal coiled-coil domain is crucial for aminoacylation activity.</text>
</comment>
<dbReference type="GO" id="GO:0006438">
    <property type="term" value="P:valyl-tRNA aminoacylation"/>
    <property type="evidence" value="ECO:0007669"/>
    <property type="project" value="UniProtKB-UniRule"/>
</dbReference>
<dbReference type="CDD" id="cd00817">
    <property type="entry name" value="ValRS_core"/>
    <property type="match status" value="1"/>
</dbReference>
<dbReference type="Pfam" id="PF10458">
    <property type="entry name" value="Val_tRNA-synt_C"/>
    <property type="match status" value="1"/>
</dbReference>
<dbReference type="InterPro" id="IPR019499">
    <property type="entry name" value="Val-tRNA_synth_tRNA-bd"/>
</dbReference>
<evidence type="ECO:0000256" key="1">
    <source>
        <dbReference type="ARBA" id="ARBA00004496"/>
    </source>
</evidence>
<evidence type="ECO:0000259" key="15">
    <source>
        <dbReference type="Pfam" id="PF10458"/>
    </source>
</evidence>
<dbReference type="Gene3D" id="1.10.730.10">
    <property type="entry name" value="Isoleucyl-tRNA Synthetase, Domain 1"/>
    <property type="match status" value="1"/>
</dbReference>
<evidence type="ECO:0000256" key="3">
    <source>
        <dbReference type="ARBA" id="ARBA00022490"/>
    </source>
</evidence>
<dbReference type="Proteomes" id="UP000179266">
    <property type="component" value="Unassembled WGS sequence"/>
</dbReference>
<dbReference type="FunFam" id="3.90.740.10:FF:000005">
    <property type="entry name" value="Valine--tRNA ligase, mitochondrial"/>
    <property type="match status" value="1"/>
</dbReference>
<keyword evidence="5 12" id="KW-0547">Nucleotide-binding</keyword>
<keyword evidence="4 12" id="KW-0436">Ligase</keyword>
<gene>
    <name evidence="12" type="primary">valS</name>
    <name evidence="16" type="ORF">A2161_21485</name>
</gene>
<organism evidence="16 17">
    <name type="scientific">Candidatus Schekmanbacteria bacterium RBG_13_48_7</name>
    <dbReference type="NCBI Taxonomy" id="1817878"/>
    <lineage>
        <taxon>Bacteria</taxon>
        <taxon>Candidatus Schekmaniibacteriota</taxon>
    </lineage>
</organism>
<dbReference type="GO" id="GO:0005829">
    <property type="term" value="C:cytosol"/>
    <property type="evidence" value="ECO:0007669"/>
    <property type="project" value="TreeGrafter"/>
</dbReference>
<keyword evidence="9 12" id="KW-0030">Aminoacyl-tRNA synthetase</keyword>
<feature type="domain" description="Valyl-tRNA synthetase tRNA-binding arm" evidence="15">
    <location>
        <begin position="883"/>
        <end position="945"/>
    </location>
</feature>
<accession>A0A1F7RPT8</accession>
<dbReference type="SUPFAM" id="SSF47323">
    <property type="entry name" value="Anticodon-binding domain of a subclass of class I aminoacyl-tRNA synthetases"/>
    <property type="match status" value="1"/>
</dbReference>
<dbReference type="InterPro" id="IPR009008">
    <property type="entry name" value="Val/Leu/Ile-tRNA-synth_edit"/>
</dbReference>
<evidence type="ECO:0000256" key="12">
    <source>
        <dbReference type="HAMAP-Rule" id="MF_02004"/>
    </source>
</evidence>
<dbReference type="NCBIfam" id="TIGR00422">
    <property type="entry name" value="valS"/>
    <property type="match status" value="1"/>
</dbReference>
<dbReference type="EMBL" id="MGDD01000264">
    <property type="protein sequence ID" value="OGL43572.1"/>
    <property type="molecule type" value="Genomic_DNA"/>
</dbReference>
<comment type="catalytic activity">
    <reaction evidence="10 12">
        <text>tRNA(Val) + L-valine + ATP = L-valyl-tRNA(Val) + AMP + diphosphate</text>
        <dbReference type="Rhea" id="RHEA:10704"/>
        <dbReference type="Rhea" id="RHEA-COMP:9672"/>
        <dbReference type="Rhea" id="RHEA-COMP:9708"/>
        <dbReference type="ChEBI" id="CHEBI:30616"/>
        <dbReference type="ChEBI" id="CHEBI:33019"/>
        <dbReference type="ChEBI" id="CHEBI:57762"/>
        <dbReference type="ChEBI" id="CHEBI:78442"/>
        <dbReference type="ChEBI" id="CHEBI:78537"/>
        <dbReference type="ChEBI" id="CHEBI:456215"/>
        <dbReference type="EC" id="6.1.1.9"/>
    </reaction>
</comment>
<keyword evidence="6 12" id="KW-0067">ATP-binding</keyword>
<comment type="function">
    <text evidence="12">Catalyzes the attachment of valine to tRNA(Val). As ValRS can inadvertently accommodate and process structurally similar amino acids such as threonine, to avoid such errors, it has a 'posttransfer' editing activity that hydrolyzes mischarged Thr-tRNA(Val) in a tRNA-dependent manner.</text>
</comment>
<evidence type="ECO:0000259" key="13">
    <source>
        <dbReference type="Pfam" id="PF00133"/>
    </source>
</evidence>
<evidence type="ECO:0000313" key="16">
    <source>
        <dbReference type="EMBL" id="OGL43572.1"/>
    </source>
</evidence>
<evidence type="ECO:0000256" key="9">
    <source>
        <dbReference type="ARBA" id="ARBA00023146"/>
    </source>
</evidence>
<evidence type="ECO:0000313" key="17">
    <source>
        <dbReference type="Proteomes" id="UP000179266"/>
    </source>
</evidence>
<dbReference type="PRINTS" id="PR00986">
    <property type="entry name" value="TRNASYNTHVAL"/>
</dbReference>
<feature type="domain" description="Methionyl/Valyl/Leucyl/Isoleucyl-tRNA synthetase anticodon-binding" evidence="14">
    <location>
        <begin position="666"/>
        <end position="811"/>
    </location>
</feature>
<dbReference type="InterPro" id="IPR013155">
    <property type="entry name" value="M/V/L/I-tRNA-synth_anticd-bd"/>
</dbReference>
<comment type="caution">
    <text evidence="12">Lacks conserved residue(s) required for the propagation of feature annotation.</text>
</comment>
<evidence type="ECO:0000256" key="11">
    <source>
        <dbReference type="ARBA" id="ARBA00060830"/>
    </source>
</evidence>
<comment type="similarity">
    <text evidence="11 12">Belongs to the class-I aminoacyl-tRNA synthetase family. ValS type 1 subfamily.</text>
</comment>
<evidence type="ECO:0000256" key="8">
    <source>
        <dbReference type="ARBA" id="ARBA00023054"/>
    </source>
</evidence>
<proteinExistence type="inferred from homology"/>
<dbReference type="NCBIfam" id="NF004349">
    <property type="entry name" value="PRK05729.1"/>
    <property type="match status" value="1"/>
</dbReference>
<dbReference type="SUPFAM" id="SSF52374">
    <property type="entry name" value="Nucleotidylyl transferase"/>
    <property type="match status" value="1"/>
</dbReference>
<name>A0A1F7RPT8_9BACT</name>
<evidence type="ECO:0000256" key="5">
    <source>
        <dbReference type="ARBA" id="ARBA00022741"/>
    </source>
</evidence>
<dbReference type="AlphaFoldDB" id="A0A1F7RPT8"/>
<dbReference type="SUPFAM" id="SSF50677">
    <property type="entry name" value="ValRS/IleRS/LeuRS editing domain"/>
    <property type="match status" value="1"/>
</dbReference>
<sequence>MNDQHSAYDPNQIEKAIYEDWEKSGDFHDEPDDRIPYCIVIPPPNVTGALHVGHALNNTIQDVLIRFYRMRGFNTLWLPGTDHAGVATQSVVERRLWESEHKTRHDLGRDVLIERIWRWKDEYETRILSQLKRLGCSCDWKRTRFTMDEGLSRAVREVFINLFKENLIYRGKRLINWCCQHRTALSNDELVYEPAKGQYWYIRYPVKGDSSQSIIVATTRPETMLGDTAVAVHSTDDRYKHLHGKTVILPLLEREIPVITDDELANPKKGTGAVKVTPAHDPNDYECGKRNDLQFISILNDDGTLNENAGPYAGLDRYEARKRVVEDLATRNLLVKVEDHEYEIAHCYRCHDIIEPYLSDQWFVKMAPLVELARQSVMDDEVIFFPQSRSKQFLDWLDTTPDWCISRQIWWGHRIPIWYCTVCNPDIKINEKGDILAIPGDAEPLVPDSSSINASVSQCPKCGNSKTVQDPDVLDTWFSSQLWPMSTLGWPDKTADLQYYYPTNVLVTARDIIALWVARMVMVGKKYIGKKPFSHVYIHGTILDEHGNIMSKSRGNGFDPIKMVDGGSEEIEDYRHDPPEKRMEHYKAYGADALRYGVMSLAAIGQDIRLIISRQKRDDDSYDVEVLRFEEGRRFCNKIWQVAHGVILQQCKNVKPVRNTSSYLEDRWLHHILAHGIENMQQAYTEYRMASACDHFYHLFWDNFCSWYVEIVKPRLWEGPEESADYARFHLVEALIIFLKLIHPIMPFISEELWRKLKPLAAQAGLKDIESSLIRAPWPDAGQFKKDDDTAQITETARAIAATINNIRSEHDAIGEHVKLPEVIITSSSSISIDPLRPYIKGLERFVKTNKIRIESDMIRPEQSAAGVVGNIEIFIPLAGLIDFEAEKQRLAKKISQAQADLEKILKKLSNPSFIDKAPAEIIEKEKIMRAELESVIEKLNQNLELIE</sequence>
<dbReference type="InterPro" id="IPR002300">
    <property type="entry name" value="aa-tRNA-synth_Ia"/>
</dbReference>
<feature type="coiled-coil region" evidence="12">
    <location>
        <begin position="881"/>
        <end position="943"/>
    </location>
</feature>
<dbReference type="PANTHER" id="PTHR11946:SF93">
    <property type="entry name" value="VALINE--TRNA LIGASE, CHLOROPLASTIC_MITOCHONDRIAL 2"/>
    <property type="match status" value="1"/>
</dbReference>
<dbReference type="HAMAP" id="MF_02004">
    <property type="entry name" value="Val_tRNA_synth_type1"/>
    <property type="match status" value="1"/>
</dbReference>
<evidence type="ECO:0000256" key="2">
    <source>
        <dbReference type="ARBA" id="ARBA00011245"/>
    </source>
</evidence>
<comment type="domain">
    <text evidence="12">ValRS has two distinct active sites: one for aminoacylation and one for editing. The misactivated threonine is translocated from the active site to the editing site.</text>
</comment>
<comment type="caution">
    <text evidence="16">The sequence shown here is derived from an EMBL/GenBank/DDBJ whole genome shotgun (WGS) entry which is preliminary data.</text>
</comment>
<dbReference type="SUPFAM" id="SSF46589">
    <property type="entry name" value="tRNA-binding arm"/>
    <property type="match status" value="1"/>
</dbReference>
<dbReference type="InterPro" id="IPR009080">
    <property type="entry name" value="tRNAsynth_Ia_anticodon-bd"/>
</dbReference>
<evidence type="ECO:0000256" key="4">
    <source>
        <dbReference type="ARBA" id="ARBA00022598"/>
    </source>
</evidence>
<dbReference type="FunFam" id="3.40.50.620:FF:000032">
    <property type="entry name" value="Valine--tRNA ligase"/>
    <property type="match status" value="1"/>
</dbReference>
<dbReference type="InterPro" id="IPR010978">
    <property type="entry name" value="tRNA-bd_arm"/>
</dbReference>
<reference evidence="16 17" key="1">
    <citation type="journal article" date="2016" name="Nat. Commun.">
        <title>Thousands of microbial genomes shed light on interconnected biogeochemical processes in an aquifer system.</title>
        <authorList>
            <person name="Anantharaman K."/>
            <person name="Brown C.T."/>
            <person name="Hug L.A."/>
            <person name="Sharon I."/>
            <person name="Castelle C.J."/>
            <person name="Probst A.J."/>
            <person name="Thomas B.C."/>
            <person name="Singh A."/>
            <person name="Wilkins M.J."/>
            <person name="Karaoz U."/>
            <person name="Brodie E.L."/>
            <person name="Williams K.H."/>
            <person name="Hubbard S.S."/>
            <person name="Banfield J.F."/>
        </authorList>
    </citation>
    <scope>NUCLEOTIDE SEQUENCE [LARGE SCALE GENOMIC DNA]</scope>
</reference>
<dbReference type="Gene3D" id="3.40.50.620">
    <property type="entry name" value="HUPs"/>
    <property type="match status" value="2"/>
</dbReference>
<feature type="short sequence motif" description="'HIGH' region" evidence="12">
    <location>
        <begin position="44"/>
        <end position="54"/>
    </location>
</feature>
<dbReference type="InterPro" id="IPR002303">
    <property type="entry name" value="Valyl-tRNA_ligase"/>
</dbReference>
<evidence type="ECO:0000256" key="6">
    <source>
        <dbReference type="ARBA" id="ARBA00022840"/>
    </source>
</evidence>
<evidence type="ECO:0000256" key="10">
    <source>
        <dbReference type="ARBA" id="ARBA00047552"/>
    </source>
</evidence>
<dbReference type="FunFam" id="1.10.287.380:FF:000001">
    <property type="entry name" value="Valine--tRNA ligase"/>
    <property type="match status" value="1"/>
</dbReference>
<dbReference type="GO" id="GO:0002161">
    <property type="term" value="F:aminoacyl-tRNA deacylase activity"/>
    <property type="evidence" value="ECO:0007669"/>
    <property type="project" value="InterPro"/>
</dbReference>
<keyword evidence="3 12" id="KW-0963">Cytoplasm</keyword>
<evidence type="ECO:0000256" key="7">
    <source>
        <dbReference type="ARBA" id="ARBA00022917"/>
    </source>
</evidence>
<dbReference type="GO" id="GO:0005524">
    <property type="term" value="F:ATP binding"/>
    <property type="evidence" value="ECO:0007669"/>
    <property type="project" value="UniProtKB-UniRule"/>
</dbReference>
<comment type="subcellular location">
    <subcellularLocation>
        <location evidence="1 12">Cytoplasm</location>
    </subcellularLocation>
</comment>
<dbReference type="GO" id="GO:0004832">
    <property type="term" value="F:valine-tRNA ligase activity"/>
    <property type="evidence" value="ECO:0007669"/>
    <property type="project" value="UniProtKB-UniRule"/>
</dbReference>
<keyword evidence="8 12" id="KW-0175">Coiled coil</keyword>
<dbReference type="Pfam" id="PF08264">
    <property type="entry name" value="Anticodon_1"/>
    <property type="match status" value="1"/>
</dbReference>
<dbReference type="InterPro" id="IPR001412">
    <property type="entry name" value="aa-tRNA-synth_I_CS"/>
</dbReference>
<comment type="subunit">
    <text evidence="2 12">Monomer.</text>
</comment>
<evidence type="ECO:0000259" key="14">
    <source>
        <dbReference type="Pfam" id="PF08264"/>
    </source>
</evidence>
<dbReference type="Gene3D" id="1.10.287.380">
    <property type="entry name" value="Valyl-tRNA synthetase, C-terminal domain"/>
    <property type="match status" value="1"/>
</dbReference>
<dbReference type="CDD" id="cd07962">
    <property type="entry name" value="Anticodon_Ia_Val"/>
    <property type="match status" value="1"/>
</dbReference>
<dbReference type="InterPro" id="IPR033705">
    <property type="entry name" value="Anticodon_Ia_Val"/>
</dbReference>
<dbReference type="InterPro" id="IPR037118">
    <property type="entry name" value="Val-tRNA_synth_C_sf"/>
</dbReference>
<feature type="domain" description="Aminoacyl-tRNA synthetase class Ia" evidence="13">
    <location>
        <begin position="17"/>
        <end position="610"/>
    </location>
</feature>
<dbReference type="Pfam" id="PF00133">
    <property type="entry name" value="tRNA-synt_1"/>
    <property type="match status" value="1"/>
</dbReference>
<dbReference type="InterPro" id="IPR014729">
    <property type="entry name" value="Rossmann-like_a/b/a_fold"/>
</dbReference>
<feature type="binding site" evidence="12">
    <location>
        <position position="552"/>
    </location>
    <ligand>
        <name>ATP</name>
        <dbReference type="ChEBI" id="CHEBI:30616"/>
    </ligand>
</feature>
<dbReference type="PANTHER" id="PTHR11946">
    <property type="entry name" value="VALYL-TRNA SYNTHETASES"/>
    <property type="match status" value="1"/>
</dbReference>